<dbReference type="EMBL" id="JACHML010000001">
    <property type="protein sequence ID" value="MBB6390743.1"/>
    <property type="molecule type" value="Genomic_DNA"/>
</dbReference>
<keyword evidence="1" id="KW-0812">Transmembrane</keyword>
<protein>
    <submittedName>
        <fullName evidence="2">Putative YccA/Bax inhibitor family protein</fullName>
    </submittedName>
</protein>
<keyword evidence="3" id="KW-1185">Reference proteome</keyword>
<feature type="transmembrane region" description="Helical" evidence="1">
    <location>
        <begin position="12"/>
        <end position="37"/>
    </location>
</feature>
<dbReference type="Proteomes" id="UP000537775">
    <property type="component" value="Unassembled WGS sequence"/>
</dbReference>
<evidence type="ECO:0000313" key="3">
    <source>
        <dbReference type="Proteomes" id="UP000537775"/>
    </source>
</evidence>
<feature type="transmembrane region" description="Helical" evidence="1">
    <location>
        <begin position="57"/>
        <end position="78"/>
    </location>
</feature>
<organism evidence="2 3">
    <name type="scientific">Microbacterium thalassium</name>
    <dbReference type="NCBI Taxonomy" id="362649"/>
    <lineage>
        <taxon>Bacteria</taxon>
        <taxon>Bacillati</taxon>
        <taxon>Actinomycetota</taxon>
        <taxon>Actinomycetes</taxon>
        <taxon>Micrococcales</taxon>
        <taxon>Microbacteriaceae</taxon>
        <taxon>Microbacterium</taxon>
    </lineage>
</organism>
<accession>A0A7X0FNG7</accession>
<proteinExistence type="predicted"/>
<comment type="caution">
    <text evidence="2">The sequence shown here is derived from an EMBL/GenBank/DDBJ whole genome shotgun (WGS) entry which is preliminary data.</text>
</comment>
<keyword evidence="1" id="KW-0472">Membrane</keyword>
<dbReference type="RefSeq" id="WP_184749957.1">
    <property type="nucleotide sequence ID" value="NZ_BAAAJR010000003.1"/>
</dbReference>
<sequence>MRSWTIAPRTPLGGWSLGLGIAVPVLLAVGSFTATLLEVPSADTILGDVLARPGVALPMLAGMLCALASLITGLVAFFARADRSILVLAAFALCGLFVLFLIAEFALSPWFPH</sequence>
<evidence type="ECO:0000313" key="2">
    <source>
        <dbReference type="EMBL" id="MBB6390743.1"/>
    </source>
</evidence>
<dbReference type="AlphaFoldDB" id="A0A7X0FNG7"/>
<name>A0A7X0FNG7_9MICO</name>
<gene>
    <name evidence="2" type="ORF">HD594_001056</name>
</gene>
<evidence type="ECO:0000256" key="1">
    <source>
        <dbReference type="SAM" id="Phobius"/>
    </source>
</evidence>
<feature type="transmembrane region" description="Helical" evidence="1">
    <location>
        <begin position="85"/>
        <end position="107"/>
    </location>
</feature>
<keyword evidence="1" id="KW-1133">Transmembrane helix</keyword>
<reference evidence="2 3" key="1">
    <citation type="submission" date="2020-08" db="EMBL/GenBank/DDBJ databases">
        <title>Sequencing the genomes of 1000 actinobacteria strains.</title>
        <authorList>
            <person name="Klenk H.-P."/>
        </authorList>
    </citation>
    <scope>NUCLEOTIDE SEQUENCE [LARGE SCALE GENOMIC DNA]</scope>
    <source>
        <strain evidence="2 3">DSM 12511</strain>
    </source>
</reference>